<dbReference type="STRING" id="1458425.SRAA_1377"/>
<dbReference type="RefSeq" id="WP_045531669.1">
    <property type="nucleotide sequence ID" value="NZ_AP014568.1"/>
</dbReference>
<protein>
    <submittedName>
        <fullName evidence="2">Predicted integral membrane protein</fullName>
    </submittedName>
</protein>
<dbReference type="Proteomes" id="UP000067461">
    <property type="component" value="Chromosome"/>
</dbReference>
<dbReference type="AlphaFoldDB" id="A0A060NH77"/>
<evidence type="ECO:0000313" key="3">
    <source>
        <dbReference type="Proteomes" id="UP000067461"/>
    </source>
</evidence>
<reference evidence="2 3" key="1">
    <citation type="journal article" date="2014" name="Nat. Commun.">
        <title>Physiological and genomic features of highly alkaliphilic hydrogen-utilizing Betaproteobacteria from a continental serpentinizing site.</title>
        <authorList>
            <person name="Suzuki S."/>
            <person name="Kuenen J.G."/>
            <person name="Schipper K."/>
            <person name="van der Velde S."/>
            <person name="Ishii S."/>
            <person name="Wu A."/>
            <person name="Sorokin D.Y."/>
            <person name="Tenney A."/>
            <person name="Meng X.Y."/>
            <person name="Morrill P.L."/>
            <person name="Kamagata Y."/>
            <person name="Muyzer G."/>
            <person name="Nealson K.H."/>
        </authorList>
    </citation>
    <scope>NUCLEOTIDE SEQUENCE [LARGE SCALE GENOMIC DNA]</scope>
    <source>
        <strain evidence="2 3">A1</strain>
    </source>
</reference>
<keyword evidence="3" id="KW-1185">Reference proteome</keyword>
<evidence type="ECO:0000256" key="1">
    <source>
        <dbReference type="SAM" id="SignalP"/>
    </source>
</evidence>
<dbReference type="OrthoDB" id="1551288at2"/>
<sequence length="101" mass="10241">MNTRTLGHSLAAVATLAAFTALSAGVVVAQDRSNTGQRVAQERCFGVSMAGKNDCAAGPGTSCAGSSRVDYQGNAWKYVPAGTCTSIKTPTGMGSLTPIRS</sequence>
<name>A0A060NH77_9BURK</name>
<feature type="chain" id="PRO_5001584330" evidence="1">
    <location>
        <begin position="30"/>
        <end position="101"/>
    </location>
</feature>
<proteinExistence type="predicted"/>
<gene>
    <name evidence="2" type="ORF">SRAA_1377</name>
</gene>
<keyword evidence="1" id="KW-0732">Signal</keyword>
<organism evidence="2 3">
    <name type="scientific">Serpentinimonas raichei</name>
    <dbReference type="NCBI Taxonomy" id="1458425"/>
    <lineage>
        <taxon>Bacteria</taxon>
        <taxon>Pseudomonadati</taxon>
        <taxon>Pseudomonadota</taxon>
        <taxon>Betaproteobacteria</taxon>
        <taxon>Burkholderiales</taxon>
        <taxon>Comamonadaceae</taxon>
        <taxon>Serpentinimonas</taxon>
    </lineage>
</organism>
<dbReference type="KEGG" id="cbaa:SRAA_1377"/>
<dbReference type="Pfam" id="PF10048">
    <property type="entry name" value="DUF2282"/>
    <property type="match status" value="1"/>
</dbReference>
<dbReference type="InterPro" id="IPR018740">
    <property type="entry name" value="DUF2282_membr"/>
</dbReference>
<evidence type="ECO:0000313" key="2">
    <source>
        <dbReference type="EMBL" id="BAO81231.1"/>
    </source>
</evidence>
<accession>A0A060NH77</accession>
<dbReference type="HOGENOM" id="CLU_152410_0_0_4"/>
<dbReference type="EMBL" id="AP014568">
    <property type="protein sequence ID" value="BAO81231.1"/>
    <property type="molecule type" value="Genomic_DNA"/>
</dbReference>
<feature type="signal peptide" evidence="1">
    <location>
        <begin position="1"/>
        <end position="29"/>
    </location>
</feature>